<comment type="subcellular location">
    <subcellularLocation>
        <location evidence="1">Endosome membrane</location>
        <topology evidence="1">Multi-pass membrane protein</topology>
    </subcellularLocation>
    <subcellularLocation>
        <location evidence="2">Golgi apparatus membrane</location>
        <topology evidence="2">Multi-pass membrane protein</topology>
    </subcellularLocation>
</comment>
<comment type="caution">
    <text evidence="11">The sequence shown here is derived from an EMBL/GenBank/DDBJ whole genome shotgun (WGS) entry which is preliminary data.</text>
</comment>
<evidence type="ECO:0000256" key="5">
    <source>
        <dbReference type="ARBA" id="ARBA00022729"/>
    </source>
</evidence>
<evidence type="ECO:0000313" key="12">
    <source>
        <dbReference type="Proteomes" id="UP001396334"/>
    </source>
</evidence>
<protein>
    <recommendedName>
        <fullName evidence="10">Transmembrane 9 superfamily member</fullName>
    </recommendedName>
</protein>
<dbReference type="EMBL" id="JBBPBN010000003">
    <property type="protein sequence ID" value="KAK9043970.1"/>
    <property type="molecule type" value="Genomic_DNA"/>
</dbReference>
<keyword evidence="5 10" id="KW-0732">Signal</keyword>
<evidence type="ECO:0000256" key="3">
    <source>
        <dbReference type="ARBA" id="ARBA00005227"/>
    </source>
</evidence>
<comment type="caution">
    <text evidence="10">Lacks conserved residue(s) required for the propagation of feature annotation.</text>
</comment>
<feature type="chain" id="PRO_5044952193" description="Transmembrane 9 superfamily member" evidence="10">
    <location>
        <begin position="20"/>
        <end position="164"/>
    </location>
</feature>
<accession>A0ABR2U2X3</accession>
<dbReference type="PANTHER" id="PTHR10766:SF154">
    <property type="entry name" value="TRANSMEMBRANE 9 SUPERFAMILY MEMBER 10"/>
    <property type="match status" value="1"/>
</dbReference>
<evidence type="ECO:0000256" key="9">
    <source>
        <dbReference type="ARBA" id="ARBA00023136"/>
    </source>
</evidence>
<evidence type="ECO:0000256" key="6">
    <source>
        <dbReference type="ARBA" id="ARBA00022753"/>
    </source>
</evidence>
<dbReference type="Proteomes" id="UP001396334">
    <property type="component" value="Unassembled WGS sequence"/>
</dbReference>
<evidence type="ECO:0000313" key="11">
    <source>
        <dbReference type="EMBL" id="KAK9043970.1"/>
    </source>
</evidence>
<feature type="signal peptide" evidence="10">
    <location>
        <begin position="1"/>
        <end position="19"/>
    </location>
</feature>
<reference evidence="11 12" key="1">
    <citation type="journal article" date="2024" name="G3 (Bethesda)">
        <title>Genome assembly of Hibiscus sabdariffa L. provides insights into metabolisms of medicinal natural products.</title>
        <authorList>
            <person name="Kim T."/>
        </authorList>
    </citation>
    <scope>NUCLEOTIDE SEQUENCE [LARGE SCALE GENOMIC DNA]</scope>
    <source>
        <strain evidence="11">TK-2024</strain>
        <tissue evidence="11">Old leaves</tissue>
    </source>
</reference>
<keyword evidence="9 10" id="KW-0472">Membrane</keyword>
<keyword evidence="8" id="KW-0333">Golgi apparatus</keyword>
<keyword evidence="12" id="KW-1185">Reference proteome</keyword>
<name>A0ABR2U2X3_9ROSI</name>
<feature type="transmembrane region" description="Helical" evidence="10">
    <location>
        <begin position="29"/>
        <end position="54"/>
    </location>
</feature>
<dbReference type="InterPro" id="IPR004240">
    <property type="entry name" value="EMP70"/>
</dbReference>
<organism evidence="11 12">
    <name type="scientific">Hibiscus sabdariffa</name>
    <name type="common">roselle</name>
    <dbReference type="NCBI Taxonomy" id="183260"/>
    <lineage>
        <taxon>Eukaryota</taxon>
        <taxon>Viridiplantae</taxon>
        <taxon>Streptophyta</taxon>
        <taxon>Embryophyta</taxon>
        <taxon>Tracheophyta</taxon>
        <taxon>Spermatophyta</taxon>
        <taxon>Magnoliopsida</taxon>
        <taxon>eudicotyledons</taxon>
        <taxon>Gunneridae</taxon>
        <taxon>Pentapetalae</taxon>
        <taxon>rosids</taxon>
        <taxon>malvids</taxon>
        <taxon>Malvales</taxon>
        <taxon>Malvaceae</taxon>
        <taxon>Malvoideae</taxon>
        <taxon>Hibiscus</taxon>
    </lineage>
</organism>
<evidence type="ECO:0000256" key="10">
    <source>
        <dbReference type="RuleBase" id="RU363079"/>
    </source>
</evidence>
<gene>
    <name evidence="11" type="ORF">V6N11_072293</name>
</gene>
<keyword evidence="7 10" id="KW-1133">Transmembrane helix</keyword>
<keyword evidence="6" id="KW-0967">Endosome</keyword>
<sequence>MFLATAFSIFFILNALIWGQNSSGAVLFGAMFALVTLWFGISVPLVFVATYIGMKKPAIEDPVRTNKIPRQIPKRRSCLTSDSSANIRNFALPVYVDCSLCILRAHQNNWFLCLLLVHKAYLLIIEDRLIFYCNLSKISNLFRHKDTQTIPQAHRLAKVLNLQS</sequence>
<keyword evidence="4 10" id="KW-0812">Transmembrane</keyword>
<evidence type="ECO:0000256" key="1">
    <source>
        <dbReference type="ARBA" id="ARBA00004337"/>
    </source>
</evidence>
<evidence type="ECO:0000256" key="7">
    <source>
        <dbReference type="ARBA" id="ARBA00022989"/>
    </source>
</evidence>
<proteinExistence type="inferred from homology"/>
<dbReference type="Pfam" id="PF02990">
    <property type="entry name" value="EMP70"/>
    <property type="match status" value="1"/>
</dbReference>
<dbReference type="PANTHER" id="PTHR10766">
    <property type="entry name" value="TRANSMEMBRANE 9 SUPERFAMILY PROTEIN"/>
    <property type="match status" value="1"/>
</dbReference>
<evidence type="ECO:0000256" key="2">
    <source>
        <dbReference type="ARBA" id="ARBA00004653"/>
    </source>
</evidence>
<comment type="similarity">
    <text evidence="3 10">Belongs to the nonaspanin (TM9SF) (TC 9.A.2) family.</text>
</comment>
<evidence type="ECO:0000256" key="8">
    <source>
        <dbReference type="ARBA" id="ARBA00023034"/>
    </source>
</evidence>
<evidence type="ECO:0000256" key="4">
    <source>
        <dbReference type="ARBA" id="ARBA00022692"/>
    </source>
</evidence>